<protein>
    <submittedName>
        <fullName evidence="1">Uncharacterized protein</fullName>
    </submittedName>
</protein>
<dbReference type="Proteomes" id="UP000620156">
    <property type="component" value="Unassembled WGS sequence"/>
</dbReference>
<sequence>MITREDWRAGRIDHALGFGTPDNSSEHVYPAVRSDGDERGRWRAEQFIWLDRAYDVDADTSLLPYERMVTKALQEYGAFNVENAGEFSFASEYGSKRPGSDGDAYAPLSHIEFAKYLRVGTVTAGA</sequence>
<accession>A0A918BNL5</accession>
<keyword evidence="2" id="KW-1185">Reference proteome</keyword>
<gene>
    <name evidence="1" type="ORF">GCM10010145_58720</name>
</gene>
<evidence type="ECO:0000313" key="2">
    <source>
        <dbReference type="Proteomes" id="UP000620156"/>
    </source>
</evidence>
<dbReference type="AlphaFoldDB" id="A0A918BNL5"/>
<reference evidence="1" key="1">
    <citation type="journal article" date="2014" name="Int. J. Syst. Evol. Microbiol.">
        <title>Complete genome sequence of Corynebacterium casei LMG S-19264T (=DSM 44701T), isolated from a smear-ripened cheese.</title>
        <authorList>
            <consortium name="US DOE Joint Genome Institute (JGI-PGF)"/>
            <person name="Walter F."/>
            <person name="Albersmeier A."/>
            <person name="Kalinowski J."/>
            <person name="Ruckert C."/>
        </authorList>
    </citation>
    <scope>NUCLEOTIDE SEQUENCE</scope>
    <source>
        <strain evidence="1">JCM 3131</strain>
    </source>
</reference>
<proteinExistence type="predicted"/>
<evidence type="ECO:0000313" key="1">
    <source>
        <dbReference type="EMBL" id="GGQ81239.1"/>
    </source>
</evidence>
<dbReference type="EMBL" id="BMQK01000018">
    <property type="protein sequence ID" value="GGQ81239.1"/>
    <property type="molecule type" value="Genomic_DNA"/>
</dbReference>
<name>A0A918BNL5_9ACTN</name>
<reference evidence="1" key="2">
    <citation type="submission" date="2020-09" db="EMBL/GenBank/DDBJ databases">
        <authorList>
            <person name="Sun Q."/>
            <person name="Ohkuma M."/>
        </authorList>
    </citation>
    <scope>NUCLEOTIDE SEQUENCE</scope>
    <source>
        <strain evidence="1">JCM 3131</strain>
    </source>
</reference>
<organism evidence="1 2">
    <name type="scientific">Streptomyces ruber</name>
    <dbReference type="NCBI Taxonomy" id="83378"/>
    <lineage>
        <taxon>Bacteria</taxon>
        <taxon>Bacillati</taxon>
        <taxon>Actinomycetota</taxon>
        <taxon>Actinomycetes</taxon>
        <taxon>Kitasatosporales</taxon>
        <taxon>Streptomycetaceae</taxon>
        <taxon>Streptomyces</taxon>
    </lineage>
</organism>
<dbReference type="RefSeq" id="WP_189219919.1">
    <property type="nucleotide sequence ID" value="NZ_BMQK01000018.1"/>
</dbReference>
<comment type="caution">
    <text evidence="1">The sequence shown here is derived from an EMBL/GenBank/DDBJ whole genome shotgun (WGS) entry which is preliminary data.</text>
</comment>